<dbReference type="EMBL" id="LT629734">
    <property type="protein sequence ID" value="SDS29654.1"/>
    <property type="molecule type" value="Genomic_DNA"/>
</dbReference>
<accession>A0A1H1R1I7</accession>
<sequence length="261" mass="27376">MQRPLARQTGSMRLRIARDAAEHARLAADAVVSALPAGRAPVLGVATGSSPNGVYAELARRVAAGEVDLREATAFALDEYVGLPVGHPQRYRTVVHELVTVPLGLDPARVHVPDGGAPDLAAEAAAFERRIRDAGGIDVQLLGIGRNAHIGFNEPGSAFASRTREALLAEETIADNARFFAGADEVPRRCITQGIATILEARRIVLVAQGLRKADAVRHAVEDAPSPAWPATALQAHPDVVLVLDEEAASLLGAGTRAAAE</sequence>
<dbReference type="STRING" id="684552.SAMN04489719_1993"/>
<dbReference type="GO" id="GO:0006043">
    <property type="term" value="P:glucosamine catabolic process"/>
    <property type="evidence" value="ECO:0007669"/>
    <property type="project" value="TreeGrafter"/>
</dbReference>
<dbReference type="GO" id="GO:0005975">
    <property type="term" value="P:carbohydrate metabolic process"/>
    <property type="evidence" value="ECO:0007669"/>
    <property type="project" value="InterPro"/>
</dbReference>
<dbReference type="GO" id="GO:0042802">
    <property type="term" value="F:identical protein binding"/>
    <property type="evidence" value="ECO:0007669"/>
    <property type="project" value="TreeGrafter"/>
</dbReference>
<name>A0A1H1R1I7_9MICO</name>
<protein>
    <submittedName>
        <fullName evidence="4">Glucosamine-6-phosphate deaminase</fullName>
    </submittedName>
</protein>
<dbReference type="PANTHER" id="PTHR11280:SF5">
    <property type="entry name" value="GLUCOSAMINE-6-PHOSPHATE ISOMERASE"/>
    <property type="match status" value="1"/>
</dbReference>
<dbReference type="Proteomes" id="UP000199649">
    <property type="component" value="Chromosome I"/>
</dbReference>
<dbReference type="InterPro" id="IPR037171">
    <property type="entry name" value="NagB/RpiA_transferase-like"/>
</dbReference>
<dbReference type="Pfam" id="PF01182">
    <property type="entry name" value="Glucosamine_iso"/>
    <property type="match status" value="1"/>
</dbReference>
<feature type="domain" description="Glucosamine/galactosamine-6-phosphate isomerase" evidence="3">
    <location>
        <begin position="22"/>
        <end position="237"/>
    </location>
</feature>
<dbReference type="InterPro" id="IPR004547">
    <property type="entry name" value="Glucosamine6P_isomerase"/>
</dbReference>
<dbReference type="Gene3D" id="3.40.50.1360">
    <property type="match status" value="1"/>
</dbReference>
<gene>
    <name evidence="4" type="ORF">SAMN04489719_1993</name>
</gene>
<evidence type="ECO:0000313" key="5">
    <source>
        <dbReference type="Proteomes" id="UP000199649"/>
    </source>
</evidence>
<dbReference type="GO" id="GO:0004342">
    <property type="term" value="F:glucosamine-6-phosphate deaminase activity"/>
    <property type="evidence" value="ECO:0007669"/>
    <property type="project" value="InterPro"/>
</dbReference>
<organism evidence="4 5">
    <name type="scientific">Agrococcus carbonis</name>
    <dbReference type="NCBI Taxonomy" id="684552"/>
    <lineage>
        <taxon>Bacteria</taxon>
        <taxon>Bacillati</taxon>
        <taxon>Actinomycetota</taxon>
        <taxon>Actinomycetes</taxon>
        <taxon>Micrococcales</taxon>
        <taxon>Microbacteriaceae</taxon>
        <taxon>Agrococcus</taxon>
    </lineage>
</organism>
<dbReference type="GO" id="GO:0019262">
    <property type="term" value="P:N-acetylneuraminate catabolic process"/>
    <property type="evidence" value="ECO:0007669"/>
    <property type="project" value="TreeGrafter"/>
</dbReference>
<evidence type="ECO:0000259" key="3">
    <source>
        <dbReference type="Pfam" id="PF01182"/>
    </source>
</evidence>
<dbReference type="SUPFAM" id="SSF100950">
    <property type="entry name" value="NagB/RpiA/CoA transferase-like"/>
    <property type="match status" value="1"/>
</dbReference>
<dbReference type="RefSeq" id="WP_231945464.1">
    <property type="nucleotide sequence ID" value="NZ_LT629734.1"/>
</dbReference>
<evidence type="ECO:0000256" key="2">
    <source>
        <dbReference type="ARBA" id="ARBA00023277"/>
    </source>
</evidence>
<keyword evidence="5" id="KW-1185">Reference proteome</keyword>
<dbReference type="InterPro" id="IPR006148">
    <property type="entry name" value="Glc/Gal-6P_isomerase"/>
</dbReference>
<keyword evidence="2" id="KW-0119">Carbohydrate metabolism</keyword>
<dbReference type="GO" id="GO:0005737">
    <property type="term" value="C:cytoplasm"/>
    <property type="evidence" value="ECO:0007669"/>
    <property type="project" value="TreeGrafter"/>
</dbReference>
<dbReference type="PANTHER" id="PTHR11280">
    <property type="entry name" value="GLUCOSAMINE-6-PHOSPHATE ISOMERASE"/>
    <property type="match status" value="1"/>
</dbReference>
<keyword evidence="1" id="KW-0378">Hydrolase</keyword>
<dbReference type="AlphaFoldDB" id="A0A1H1R1I7"/>
<proteinExistence type="predicted"/>
<reference evidence="5" key="1">
    <citation type="submission" date="2016-10" db="EMBL/GenBank/DDBJ databases">
        <authorList>
            <person name="Varghese N."/>
            <person name="Submissions S."/>
        </authorList>
    </citation>
    <scope>NUCLEOTIDE SEQUENCE [LARGE SCALE GENOMIC DNA]</scope>
    <source>
        <strain evidence="5">DSM 22965</strain>
    </source>
</reference>
<evidence type="ECO:0000256" key="1">
    <source>
        <dbReference type="ARBA" id="ARBA00022801"/>
    </source>
</evidence>
<evidence type="ECO:0000313" key="4">
    <source>
        <dbReference type="EMBL" id="SDS29654.1"/>
    </source>
</evidence>
<dbReference type="GO" id="GO:0006046">
    <property type="term" value="P:N-acetylglucosamine catabolic process"/>
    <property type="evidence" value="ECO:0007669"/>
    <property type="project" value="TreeGrafter"/>
</dbReference>
<dbReference type="CDD" id="cd01399">
    <property type="entry name" value="GlcN6P_deaminase"/>
    <property type="match status" value="1"/>
</dbReference>